<dbReference type="RefSeq" id="WP_069364987.1">
    <property type="nucleotide sequence ID" value="NZ_CP012502.1"/>
</dbReference>
<evidence type="ECO:0000313" key="2">
    <source>
        <dbReference type="Proteomes" id="UP000094463"/>
    </source>
</evidence>
<proteinExistence type="predicted"/>
<dbReference type="OrthoDB" id="2066405at2"/>
<dbReference type="AlphaFoldDB" id="A0A1D7QVB7"/>
<protein>
    <submittedName>
        <fullName evidence="1">Uncharacterized protein</fullName>
    </submittedName>
</protein>
<dbReference type="KEGG" id="bbev:BBEV_1594"/>
<dbReference type="STRING" id="632773.BBEV_1594"/>
<dbReference type="Proteomes" id="UP000094463">
    <property type="component" value="Chromosome"/>
</dbReference>
<sequence>MTERMIALHDLHAGFKTKFDIQDHYGRCIIAKNRTITEEDMRNLTAMGTSYFIYQNVVDENDEPEPEATLALVRFLEDISSYSRFQLDHILQGTSLEEDLYIFHEEIFKGVKERRGIIVEKVTSVFFQHFHDGLFDMHLFYWKVKEFLEDYSKEASSRFQEVFVPFPNGAVVSLEKGLDCIVLEQDPSDPENPLLKPILSEDEPAFYLKDYNWKVVSSEPISCTLTFEDQDEN</sequence>
<reference evidence="1 2" key="1">
    <citation type="submission" date="2015-08" db="EMBL/GenBank/DDBJ databases">
        <title>The complete genome sequence of Bacillus beveridgei MLTeJB.</title>
        <authorList>
            <person name="Hanson T.E."/>
            <person name="Mesa C."/>
            <person name="Basesman S.M."/>
            <person name="Oremland R.S."/>
        </authorList>
    </citation>
    <scope>NUCLEOTIDE SEQUENCE [LARGE SCALE GENOMIC DNA]</scope>
    <source>
        <strain evidence="1 2">MLTeJB</strain>
    </source>
</reference>
<dbReference type="EMBL" id="CP012502">
    <property type="protein sequence ID" value="AOM82955.1"/>
    <property type="molecule type" value="Genomic_DNA"/>
</dbReference>
<evidence type="ECO:0000313" key="1">
    <source>
        <dbReference type="EMBL" id="AOM82955.1"/>
    </source>
</evidence>
<accession>A0A1D7QVB7</accession>
<keyword evidence="2" id="KW-1185">Reference proteome</keyword>
<gene>
    <name evidence="1" type="ORF">BBEV_1594</name>
</gene>
<name>A0A1D7QVB7_9BACI</name>
<organism evidence="1 2">
    <name type="scientific">Salisediminibacterium beveridgei</name>
    <dbReference type="NCBI Taxonomy" id="632773"/>
    <lineage>
        <taxon>Bacteria</taxon>
        <taxon>Bacillati</taxon>
        <taxon>Bacillota</taxon>
        <taxon>Bacilli</taxon>
        <taxon>Bacillales</taxon>
        <taxon>Bacillaceae</taxon>
        <taxon>Salisediminibacterium</taxon>
    </lineage>
</organism>